<dbReference type="PANTHER" id="PTHR37809:SF1">
    <property type="entry name" value="RIBOSOMAL PROTEIN S12 METHYLTHIOTRANSFERASE ACCESSORY FACTOR YCAO"/>
    <property type="match status" value="1"/>
</dbReference>
<dbReference type="RefSeq" id="WP_123813761.1">
    <property type="nucleotide sequence ID" value="NZ_RKQZ01000001.1"/>
</dbReference>
<comment type="caution">
    <text evidence="2">The sequence shown here is derived from an EMBL/GenBank/DDBJ whole genome shotgun (WGS) entry which is preliminary data.</text>
</comment>
<name>A0A3N4YME8_9MICO</name>
<gene>
    <name evidence="2" type="ORF">EDD34_1213</name>
</gene>
<dbReference type="OrthoDB" id="2379922at2"/>
<dbReference type="AlphaFoldDB" id="A0A3N4YME8"/>
<dbReference type="PANTHER" id="PTHR37809">
    <property type="entry name" value="RIBOSOMAL PROTEIN S12 METHYLTHIOTRANSFERASE ACCESSORY FACTOR YCAO"/>
    <property type="match status" value="1"/>
</dbReference>
<dbReference type="InterPro" id="IPR003776">
    <property type="entry name" value="YcaO-like_dom"/>
</dbReference>
<sequence>MSTQAAPLDVERLVDPMTGMIRRVKEVLRPDRAPYRYTSLTAEVSDARRLGDWPADRVSLGTTFGDPAGARIAAIAEAAERYCGNFIPDELDPREYRTGTADELRAAGLTVVGGDELPRWDRGQLDRPGFPYTGFADDTPTLWSRCVEQTAGGYDAGGREVWMPHSLIGLNWRRRRFTHLPRIHHLNYAGIATGQGSADAHDRGLLELTERDALEVWWHHGGPASGIDLDSVPGLAEDLAGTPLEVHVVRMPTELAPAMGALVHDPDTGVYAAGFSAATDPVRAVRKAVLEAVHTWIYTLGCVDADGWVFQAVDAGLMAPGLYLEHRADRRYLDSAGEQFRHVRDLGAHVQVWLDERVHPLAARFTEPELGTIPVTDVEPVTPGEVRRALLDAGHRIITRDLTTRDVAQTSLRVVRTFATGLVPNAPAAFRYLGMPRFADAARSRGWTPADPADPLALCPPPHM</sequence>
<protein>
    <submittedName>
        <fullName evidence="2">Ribosomal protein S12 methylthiotransferase accessory factor</fullName>
    </submittedName>
</protein>
<dbReference type="GO" id="GO:0016740">
    <property type="term" value="F:transferase activity"/>
    <property type="evidence" value="ECO:0007669"/>
    <property type="project" value="UniProtKB-KW"/>
</dbReference>
<dbReference type="Proteomes" id="UP000280501">
    <property type="component" value="Unassembled WGS sequence"/>
</dbReference>
<dbReference type="Pfam" id="PF02624">
    <property type="entry name" value="YcaO"/>
    <property type="match status" value="1"/>
</dbReference>
<dbReference type="PROSITE" id="PS51664">
    <property type="entry name" value="YCAO"/>
    <property type="match status" value="1"/>
</dbReference>
<dbReference type="Gene3D" id="3.30.1330.230">
    <property type="match status" value="1"/>
</dbReference>
<keyword evidence="2" id="KW-0689">Ribosomal protein</keyword>
<dbReference type="GO" id="GO:0005840">
    <property type="term" value="C:ribosome"/>
    <property type="evidence" value="ECO:0007669"/>
    <property type="project" value="UniProtKB-KW"/>
</dbReference>
<evidence type="ECO:0000259" key="1">
    <source>
        <dbReference type="PROSITE" id="PS51664"/>
    </source>
</evidence>
<proteinExistence type="predicted"/>
<reference evidence="2 3" key="1">
    <citation type="submission" date="2018-11" db="EMBL/GenBank/DDBJ databases">
        <title>Sequencing the genomes of 1000 actinobacteria strains.</title>
        <authorList>
            <person name="Klenk H.-P."/>
        </authorList>
    </citation>
    <scope>NUCLEOTIDE SEQUENCE [LARGE SCALE GENOMIC DNA]</scope>
    <source>
        <strain evidence="2 3">DSM 15700</strain>
    </source>
</reference>
<organism evidence="2 3">
    <name type="scientific">Myceligenerans xiligouense</name>
    <dbReference type="NCBI Taxonomy" id="253184"/>
    <lineage>
        <taxon>Bacteria</taxon>
        <taxon>Bacillati</taxon>
        <taxon>Actinomycetota</taxon>
        <taxon>Actinomycetes</taxon>
        <taxon>Micrococcales</taxon>
        <taxon>Promicromonosporaceae</taxon>
        <taxon>Myceligenerans</taxon>
    </lineage>
</organism>
<keyword evidence="3" id="KW-1185">Reference proteome</keyword>
<feature type="domain" description="YcaO" evidence="1">
    <location>
        <begin position="61"/>
        <end position="462"/>
    </location>
</feature>
<evidence type="ECO:0000313" key="2">
    <source>
        <dbReference type="EMBL" id="RPF20616.1"/>
    </source>
</evidence>
<evidence type="ECO:0000313" key="3">
    <source>
        <dbReference type="Proteomes" id="UP000280501"/>
    </source>
</evidence>
<keyword evidence="2" id="KW-0687">Ribonucleoprotein</keyword>
<accession>A0A3N4YME8</accession>
<keyword evidence="2" id="KW-0808">Transferase</keyword>
<dbReference type="EMBL" id="RKQZ01000001">
    <property type="protein sequence ID" value="RPF20616.1"/>
    <property type="molecule type" value="Genomic_DNA"/>
</dbReference>